<dbReference type="GO" id="GO:0005975">
    <property type="term" value="P:carbohydrate metabolic process"/>
    <property type="evidence" value="ECO:0007669"/>
    <property type="project" value="InterPro"/>
</dbReference>
<dbReference type="OrthoDB" id="70885at2759"/>
<dbReference type="InterPro" id="IPR006970">
    <property type="entry name" value="PT"/>
</dbReference>
<feature type="signal peptide" evidence="4">
    <location>
        <begin position="1"/>
        <end position="22"/>
    </location>
</feature>
<dbReference type="Proteomes" id="UP000030762">
    <property type="component" value="Unassembled WGS sequence"/>
</dbReference>
<evidence type="ECO:0000256" key="3">
    <source>
        <dbReference type="SAM" id="MobiDB-lite"/>
    </source>
</evidence>
<dbReference type="SUPFAM" id="SSF54556">
    <property type="entry name" value="Chitinase insertion domain"/>
    <property type="match status" value="1"/>
</dbReference>
<dbReference type="Gene3D" id="3.10.50.10">
    <property type="match status" value="1"/>
</dbReference>
<feature type="compositionally biased region" description="Basic and acidic residues" evidence="3">
    <location>
        <begin position="486"/>
        <end position="536"/>
    </location>
</feature>
<dbReference type="EMBL" id="JH767197">
    <property type="protein sequence ID" value="EQC28195.1"/>
    <property type="molecule type" value="Genomic_DNA"/>
</dbReference>
<reference evidence="6 7" key="1">
    <citation type="submission" date="2012-04" db="EMBL/GenBank/DDBJ databases">
        <title>The Genome Sequence of Saprolegnia declina VS20.</title>
        <authorList>
            <consortium name="The Broad Institute Genome Sequencing Platform"/>
            <person name="Russ C."/>
            <person name="Nusbaum C."/>
            <person name="Tyler B."/>
            <person name="van West P."/>
            <person name="Dieguez-Uribeondo J."/>
            <person name="de Bruijn I."/>
            <person name="Tripathy S."/>
            <person name="Jiang R."/>
            <person name="Young S.K."/>
            <person name="Zeng Q."/>
            <person name="Gargeya S."/>
            <person name="Fitzgerald M."/>
            <person name="Haas B."/>
            <person name="Abouelleil A."/>
            <person name="Alvarado L."/>
            <person name="Arachchi H.M."/>
            <person name="Berlin A."/>
            <person name="Chapman S.B."/>
            <person name="Goldberg J."/>
            <person name="Griggs A."/>
            <person name="Gujja S."/>
            <person name="Hansen M."/>
            <person name="Howarth C."/>
            <person name="Imamovic A."/>
            <person name="Larimer J."/>
            <person name="McCowen C."/>
            <person name="Montmayeur A."/>
            <person name="Murphy C."/>
            <person name="Neiman D."/>
            <person name="Pearson M."/>
            <person name="Priest M."/>
            <person name="Roberts A."/>
            <person name="Saif S."/>
            <person name="Shea T."/>
            <person name="Sisk P."/>
            <person name="Sykes S."/>
            <person name="Wortman J."/>
            <person name="Nusbaum C."/>
            <person name="Birren B."/>
        </authorList>
    </citation>
    <scope>NUCLEOTIDE SEQUENCE [LARGE SCALE GENOMIC DNA]</scope>
    <source>
        <strain evidence="6 7">VS20</strain>
    </source>
</reference>
<dbReference type="Pfam" id="PF04886">
    <property type="entry name" value="PT"/>
    <property type="match status" value="2"/>
</dbReference>
<accession>T0Q435</accession>
<dbReference type="PANTHER" id="PTHR11177">
    <property type="entry name" value="CHITINASE"/>
    <property type="match status" value="1"/>
</dbReference>
<name>T0Q435_SAPDV</name>
<dbReference type="Gene3D" id="3.20.20.80">
    <property type="entry name" value="Glycosidases"/>
    <property type="match status" value="1"/>
</dbReference>
<dbReference type="SUPFAM" id="SSF51445">
    <property type="entry name" value="(Trans)glycosidases"/>
    <property type="match status" value="1"/>
</dbReference>
<dbReference type="STRING" id="1156394.T0Q435"/>
<keyword evidence="7" id="KW-1185">Reference proteome</keyword>
<dbReference type="OMA" id="TMPTDKP"/>
<sequence length="584" mass="63996">MVTILKPASLLALAIAASSVDATGLKNVVYFMEWSIYGRNFHIFDLDWSRITHINYAFGKPAADGTVGLYDTWAATDKRYPDDSWSDTGNNVYGQFGQANKLKKKFRGTKFGLSIGGWTLSDQFSGIASTETGRTTFAKSSVKLMLDLGLDFIDIDWEYPVEGGNDSPPVPHRPDDMKNFVALLTAIRTELAKLPFKAELSVASPAGPANYRHWDFKAVCEQLDFINIMTYDMAGSWSTYTDHQANLYEDPTHPDGAKYSAHGAIQDYIKGGCPSNKIVMGIPAYGRSFEGTKGLYDNFTPPTAGSWVSGNDGKGVWDYKALPRAGAKEVFDAKLGAAYSYDEASKTFTSYDSPESLAMKLDYIKKYNLGGTMFWSGDADAKAGSPRSLITQVYDTFGKEHMAFDANNLNYPTSKYDNIRNGSSTDPTPAPSSNKPTSSPVTVDPITDAPVTDKPTTMPTDKPTTMPTDKPTTMPTDKPTSAPTDKPTKQPTDKPTKQPTDKPTKKPTDKPTKKPTDKPTKKPTDKPTKKPTDKPTKQPTSQPTSAPSDDCAGNTNTCFWPLTKQALPYSQEDCVKFTSFVWCP</sequence>
<evidence type="ECO:0000313" key="7">
    <source>
        <dbReference type="Proteomes" id="UP000030762"/>
    </source>
</evidence>
<dbReference type="VEuPathDB" id="FungiDB:SDRG_14019"/>
<dbReference type="GeneID" id="19954746"/>
<dbReference type="GO" id="GO:0006032">
    <property type="term" value="P:chitin catabolic process"/>
    <property type="evidence" value="ECO:0007669"/>
    <property type="project" value="TreeGrafter"/>
</dbReference>
<dbReference type="InterPro" id="IPR001223">
    <property type="entry name" value="Glyco_hydro18_cat"/>
</dbReference>
<feature type="compositionally biased region" description="Polar residues" evidence="3">
    <location>
        <begin position="408"/>
        <end position="441"/>
    </location>
</feature>
<evidence type="ECO:0000256" key="4">
    <source>
        <dbReference type="SAM" id="SignalP"/>
    </source>
</evidence>
<dbReference type="GO" id="GO:0005576">
    <property type="term" value="C:extracellular region"/>
    <property type="evidence" value="ECO:0007669"/>
    <property type="project" value="TreeGrafter"/>
</dbReference>
<dbReference type="CDD" id="cd06548">
    <property type="entry name" value="GH18_chitinase"/>
    <property type="match status" value="1"/>
</dbReference>
<evidence type="ECO:0000256" key="2">
    <source>
        <dbReference type="ARBA" id="ARBA00022737"/>
    </source>
</evidence>
<evidence type="ECO:0000313" key="6">
    <source>
        <dbReference type="EMBL" id="EQC28195.1"/>
    </source>
</evidence>
<feature type="chain" id="PRO_5004569515" description="GH18 domain-containing protein" evidence="4">
    <location>
        <begin position="23"/>
        <end position="584"/>
    </location>
</feature>
<organism evidence="6 7">
    <name type="scientific">Saprolegnia diclina (strain VS20)</name>
    <dbReference type="NCBI Taxonomy" id="1156394"/>
    <lineage>
        <taxon>Eukaryota</taxon>
        <taxon>Sar</taxon>
        <taxon>Stramenopiles</taxon>
        <taxon>Oomycota</taxon>
        <taxon>Saprolegniomycetes</taxon>
        <taxon>Saprolegniales</taxon>
        <taxon>Saprolegniaceae</taxon>
        <taxon>Saprolegnia</taxon>
    </lineage>
</organism>
<dbReference type="PANTHER" id="PTHR11177:SF317">
    <property type="entry name" value="CHITINASE 12-RELATED"/>
    <property type="match status" value="1"/>
</dbReference>
<dbReference type="eggNOG" id="KOG2806">
    <property type="taxonomic scope" value="Eukaryota"/>
</dbReference>
<dbReference type="PROSITE" id="PS51910">
    <property type="entry name" value="GH18_2"/>
    <property type="match status" value="1"/>
</dbReference>
<keyword evidence="2" id="KW-0677">Repeat</keyword>
<keyword evidence="1 4" id="KW-0732">Signal</keyword>
<dbReference type="InterPro" id="IPR011583">
    <property type="entry name" value="Chitinase_II/V-like_cat"/>
</dbReference>
<dbReference type="InterPro" id="IPR050314">
    <property type="entry name" value="Glycosyl_Hydrlase_18"/>
</dbReference>
<dbReference type="SMART" id="SM00636">
    <property type="entry name" value="Glyco_18"/>
    <property type="match status" value="1"/>
</dbReference>
<dbReference type="InterPro" id="IPR017853">
    <property type="entry name" value="GH"/>
</dbReference>
<dbReference type="Pfam" id="PF00704">
    <property type="entry name" value="Glyco_hydro_18"/>
    <property type="match status" value="1"/>
</dbReference>
<evidence type="ECO:0000256" key="1">
    <source>
        <dbReference type="ARBA" id="ARBA00022729"/>
    </source>
</evidence>
<proteinExistence type="predicted"/>
<dbReference type="AlphaFoldDB" id="T0Q435"/>
<dbReference type="RefSeq" id="XP_008618344.1">
    <property type="nucleotide sequence ID" value="XM_008620122.1"/>
</dbReference>
<feature type="region of interest" description="Disordered" evidence="3">
    <location>
        <begin position="408"/>
        <end position="558"/>
    </location>
</feature>
<feature type="compositionally biased region" description="Polar residues" evidence="3">
    <location>
        <begin position="541"/>
        <end position="558"/>
    </location>
</feature>
<gene>
    <name evidence="6" type="ORF">SDRG_14019</name>
</gene>
<protein>
    <recommendedName>
        <fullName evidence="5">GH18 domain-containing protein</fullName>
    </recommendedName>
</protein>
<evidence type="ECO:0000259" key="5">
    <source>
        <dbReference type="PROSITE" id="PS51910"/>
    </source>
</evidence>
<feature type="compositionally biased region" description="Low complexity" evidence="3">
    <location>
        <begin position="452"/>
        <end position="485"/>
    </location>
</feature>
<dbReference type="InterPro" id="IPR029070">
    <property type="entry name" value="Chitinase_insertion_sf"/>
</dbReference>
<dbReference type="GO" id="GO:0008061">
    <property type="term" value="F:chitin binding"/>
    <property type="evidence" value="ECO:0007669"/>
    <property type="project" value="InterPro"/>
</dbReference>
<dbReference type="InParanoid" id="T0Q435"/>
<dbReference type="GO" id="GO:0004568">
    <property type="term" value="F:chitinase activity"/>
    <property type="evidence" value="ECO:0007669"/>
    <property type="project" value="TreeGrafter"/>
</dbReference>
<feature type="domain" description="GH18" evidence="5">
    <location>
        <begin position="25"/>
        <end position="400"/>
    </location>
</feature>